<reference evidence="2" key="2">
    <citation type="submission" date="2020-09" db="EMBL/GenBank/DDBJ databases">
        <authorList>
            <person name="Sun Q."/>
            <person name="Ohkuma M."/>
        </authorList>
    </citation>
    <scope>NUCLEOTIDE SEQUENCE</scope>
    <source>
        <strain evidence="2">JCM 5069</strain>
    </source>
</reference>
<dbReference type="RefSeq" id="WP_189933038.1">
    <property type="nucleotide sequence ID" value="NZ_BNCD01000009.1"/>
</dbReference>
<evidence type="ECO:0000313" key="2">
    <source>
        <dbReference type="EMBL" id="GHH80323.1"/>
    </source>
</evidence>
<feature type="region of interest" description="Disordered" evidence="1">
    <location>
        <begin position="92"/>
        <end position="116"/>
    </location>
</feature>
<dbReference type="EMBL" id="BNCD01000009">
    <property type="protein sequence ID" value="GHH80323.1"/>
    <property type="molecule type" value="Genomic_DNA"/>
</dbReference>
<reference evidence="2" key="1">
    <citation type="journal article" date="2014" name="Int. J. Syst. Evol. Microbiol.">
        <title>Complete genome sequence of Corynebacterium casei LMG S-19264T (=DSM 44701T), isolated from a smear-ripened cheese.</title>
        <authorList>
            <consortium name="US DOE Joint Genome Institute (JGI-PGF)"/>
            <person name="Walter F."/>
            <person name="Albersmeier A."/>
            <person name="Kalinowski J."/>
            <person name="Ruckert C."/>
        </authorList>
    </citation>
    <scope>NUCLEOTIDE SEQUENCE</scope>
    <source>
        <strain evidence="2">JCM 5069</strain>
    </source>
</reference>
<evidence type="ECO:0000313" key="3">
    <source>
        <dbReference type="Proteomes" id="UP000603708"/>
    </source>
</evidence>
<evidence type="ECO:0000256" key="1">
    <source>
        <dbReference type="SAM" id="MobiDB-lite"/>
    </source>
</evidence>
<organism evidence="2 3">
    <name type="scientific">Streptomyces sulfonofaciens</name>
    <dbReference type="NCBI Taxonomy" id="68272"/>
    <lineage>
        <taxon>Bacteria</taxon>
        <taxon>Bacillati</taxon>
        <taxon>Actinomycetota</taxon>
        <taxon>Actinomycetes</taxon>
        <taxon>Kitasatosporales</taxon>
        <taxon>Streptomycetaceae</taxon>
        <taxon>Streptomyces</taxon>
    </lineage>
</organism>
<protein>
    <submittedName>
        <fullName evidence="2">Uncharacterized protein</fullName>
    </submittedName>
</protein>
<accession>A0A919L1D6</accession>
<proteinExistence type="predicted"/>
<keyword evidence="3" id="KW-1185">Reference proteome</keyword>
<name>A0A919L1D6_9ACTN</name>
<sequence>MADDNAYFADPARLHSGIRQIESISSLAQAMLKDFVDEVNATKHWPGEDDSFAKQVLPRELKERQGSTDTIQSIADAVVGIADGTTANLRNITETQDGNMDAIRDSGRGAGHHGKH</sequence>
<dbReference type="Proteomes" id="UP000603708">
    <property type="component" value="Unassembled WGS sequence"/>
</dbReference>
<comment type="caution">
    <text evidence="2">The sequence shown here is derived from an EMBL/GenBank/DDBJ whole genome shotgun (WGS) entry which is preliminary data.</text>
</comment>
<dbReference type="AlphaFoldDB" id="A0A919L1D6"/>
<gene>
    <name evidence="2" type="ORF">GCM10018793_35240</name>
</gene>